<keyword evidence="2" id="KW-1185">Reference proteome</keyword>
<proteinExistence type="predicted"/>
<name>A0ABP3HBY1_9ACTN</name>
<sequence length="237" mass="24955">MRKAFVICLVLLIVFGGIAIAGDIIGRRVAQNEIAKNVASQYDLDHTPDVSIKGFPFLTQALDGRYGEIDINVGDLTQQGIRLTDTKVALKGVTAPMSDAMNGDSSKMVADSATSTATIGYDDVNKSAPNNMKVSAAGSNLQVRGPYTVPGLGITRTVTATVSVQPSGRSVRVVPQSVKTGGTTVPLSLVRQAFTFTMSVKGLPLNTRITGVKVQPQGLRVSTTAQNVKLDSLNVVH</sequence>
<dbReference type="Pfam" id="PF11209">
    <property type="entry name" value="LmeA"/>
    <property type="match status" value="1"/>
</dbReference>
<dbReference type="RefSeq" id="WP_252799101.1">
    <property type="nucleotide sequence ID" value="NZ_BAAABM010000066.1"/>
</dbReference>
<dbReference type="InterPro" id="IPR021373">
    <property type="entry name" value="DUF2993"/>
</dbReference>
<organism evidence="1 2">
    <name type="scientific">Actinoallomurus spadix</name>
    <dbReference type="NCBI Taxonomy" id="79912"/>
    <lineage>
        <taxon>Bacteria</taxon>
        <taxon>Bacillati</taxon>
        <taxon>Actinomycetota</taxon>
        <taxon>Actinomycetes</taxon>
        <taxon>Streptosporangiales</taxon>
        <taxon>Thermomonosporaceae</taxon>
        <taxon>Actinoallomurus</taxon>
    </lineage>
</organism>
<protein>
    <submittedName>
        <fullName evidence="1">DUF2993 domain-containing protein</fullName>
    </submittedName>
</protein>
<gene>
    <name evidence="1" type="ORF">GCM10010151_65920</name>
</gene>
<comment type="caution">
    <text evidence="1">The sequence shown here is derived from an EMBL/GenBank/DDBJ whole genome shotgun (WGS) entry which is preliminary data.</text>
</comment>
<evidence type="ECO:0000313" key="2">
    <source>
        <dbReference type="Proteomes" id="UP001501822"/>
    </source>
</evidence>
<dbReference type="Proteomes" id="UP001501822">
    <property type="component" value="Unassembled WGS sequence"/>
</dbReference>
<evidence type="ECO:0000313" key="1">
    <source>
        <dbReference type="EMBL" id="GAA0366802.1"/>
    </source>
</evidence>
<dbReference type="EMBL" id="BAAABM010000066">
    <property type="protein sequence ID" value="GAA0366802.1"/>
    <property type="molecule type" value="Genomic_DNA"/>
</dbReference>
<reference evidence="2" key="1">
    <citation type="journal article" date="2019" name="Int. J. Syst. Evol. Microbiol.">
        <title>The Global Catalogue of Microorganisms (GCM) 10K type strain sequencing project: providing services to taxonomists for standard genome sequencing and annotation.</title>
        <authorList>
            <consortium name="The Broad Institute Genomics Platform"/>
            <consortium name="The Broad Institute Genome Sequencing Center for Infectious Disease"/>
            <person name="Wu L."/>
            <person name="Ma J."/>
        </authorList>
    </citation>
    <scope>NUCLEOTIDE SEQUENCE [LARGE SCALE GENOMIC DNA]</scope>
    <source>
        <strain evidence="2">JCM 3146</strain>
    </source>
</reference>
<accession>A0ABP3HBY1</accession>